<dbReference type="AlphaFoldDB" id="A0AAV4FGE4"/>
<comment type="caution">
    <text evidence="2">The sequence shown here is derived from an EMBL/GenBank/DDBJ whole genome shotgun (WGS) entry which is preliminary data.</text>
</comment>
<protein>
    <submittedName>
        <fullName evidence="2">Uncharacterized protein</fullName>
    </submittedName>
</protein>
<evidence type="ECO:0000313" key="2">
    <source>
        <dbReference type="EMBL" id="GFR71435.1"/>
    </source>
</evidence>
<keyword evidence="3" id="KW-1185">Reference proteome</keyword>
<feature type="signal peptide" evidence="1">
    <location>
        <begin position="1"/>
        <end position="24"/>
    </location>
</feature>
<reference evidence="2 3" key="1">
    <citation type="journal article" date="2021" name="Elife">
        <title>Chloroplast acquisition without the gene transfer in kleptoplastic sea slugs, Plakobranchus ocellatus.</title>
        <authorList>
            <person name="Maeda T."/>
            <person name="Takahashi S."/>
            <person name="Yoshida T."/>
            <person name="Shimamura S."/>
            <person name="Takaki Y."/>
            <person name="Nagai Y."/>
            <person name="Toyoda A."/>
            <person name="Suzuki Y."/>
            <person name="Arimoto A."/>
            <person name="Ishii H."/>
            <person name="Satoh N."/>
            <person name="Nishiyama T."/>
            <person name="Hasebe M."/>
            <person name="Maruyama T."/>
            <person name="Minagawa J."/>
            <person name="Obokata J."/>
            <person name="Shigenobu S."/>
        </authorList>
    </citation>
    <scope>NUCLEOTIDE SEQUENCE [LARGE SCALE GENOMIC DNA]</scope>
</reference>
<keyword evidence="1" id="KW-0732">Signal</keyword>
<sequence length="105" mass="11385">MPLTPNFQHALSFLSVTLTDVGQAAQKMKLTPGNETAEMAWSCADPCPGGSSVTVRTRDGRCHVASMSVLNLKVNELPIRLLRIMALQRDLEDGFIVSIPKISSC</sequence>
<evidence type="ECO:0000313" key="3">
    <source>
        <dbReference type="Proteomes" id="UP000762676"/>
    </source>
</evidence>
<feature type="chain" id="PRO_5043932425" evidence="1">
    <location>
        <begin position="25"/>
        <end position="105"/>
    </location>
</feature>
<dbReference type="EMBL" id="BMAT01007789">
    <property type="protein sequence ID" value="GFR71435.1"/>
    <property type="molecule type" value="Genomic_DNA"/>
</dbReference>
<organism evidence="2 3">
    <name type="scientific">Elysia marginata</name>
    <dbReference type="NCBI Taxonomy" id="1093978"/>
    <lineage>
        <taxon>Eukaryota</taxon>
        <taxon>Metazoa</taxon>
        <taxon>Spiralia</taxon>
        <taxon>Lophotrochozoa</taxon>
        <taxon>Mollusca</taxon>
        <taxon>Gastropoda</taxon>
        <taxon>Heterobranchia</taxon>
        <taxon>Euthyneura</taxon>
        <taxon>Panpulmonata</taxon>
        <taxon>Sacoglossa</taxon>
        <taxon>Placobranchoidea</taxon>
        <taxon>Plakobranchidae</taxon>
        <taxon>Elysia</taxon>
    </lineage>
</organism>
<dbReference type="Proteomes" id="UP000762676">
    <property type="component" value="Unassembled WGS sequence"/>
</dbReference>
<accession>A0AAV4FGE4</accession>
<gene>
    <name evidence="2" type="ORF">ElyMa_003813100</name>
</gene>
<name>A0AAV4FGE4_9GAST</name>
<evidence type="ECO:0000256" key="1">
    <source>
        <dbReference type="SAM" id="SignalP"/>
    </source>
</evidence>
<proteinExistence type="predicted"/>